<evidence type="ECO:0000259" key="1">
    <source>
        <dbReference type="PROSITE" id="PS50011"/>
    </source>
</evidence>
<dbReference type="PANTHER" id="PTHR11909">
    <property type="entry name" value="CASEIN KINASE-RELATED"/>
    <property type="match status" value="1"/>
</dbReference>
<feature type="domain" description="Protein kinase" evidence="1">
    <location>
        <begin position="1"/>
        <end position="196"/>
    </location>
</feature>
<proteinExistence type="predicted"/>
<dbReference type="Proteomes" id="UP000053660">
    <property type="component" value="Unassembled WGS sequence"/>
</dbReference>
<reference evidence="2 3" key="1">
    <citation type="submission" date="2014-03" db="EMBL/GenBank/DDBJ databases">
        <title>Draft genome of the hookworm Oesophagostomum dentatum.</title>
        <authorList>
            <person name="Mitreva M."/>
        </authorList>
    </citation>
    <scope>NUCLEOTIDE SEQUENCE [LARGE SCALE GENOMIC DNA]</scope>
    <source>
        <strain evidence="2 3">OD-Hann</strain>
    </source>
</reference>
<dbReference type="InterPro" id="IPR000719">
    <property type="entry name" value="Prot_kinase_dom"/>
</dbReference>
<dbReference type="InterPro" id="IPR011009">
    <property type="entry name" value="Kinase-like_dom_sf"/>
</dbReference>
<sequence length="196" mass="22734">LHKIGYLSRDIKPGNFAPGHKCNKQSKIIFLYDFGLARKYLDKSGNVIPARKDIGWRGTTRYGSLTAHMRQDLGRRDDLESWFYMTVEMTRGTLPWRLVTDRAAVQAAKQAARAAGRIQFLFETPKQFDQILTMVDSYVFDSVPDYDKIYKILDEAREEKGIRMTEHWDWEEETSCSITTNTMNSLSEHDIKAKKD</sequence>
<feature type="non-terminal residue" evidence="2">
    <location>
        <position position="1"/>
    </location>
</feature>
<dbReference type="GO" id="GO:0005524">
    <property type="term" value="F:ATP binding"/>
    <property type="evidence" value="ECO:0007669"/>
    <property type="project" value="InterPro"/>
</dbReference>
<dbReference type="OrthoDB" id="2687620at2759"/>
<protein>
    <recommendedName>
        <fullName evidence="1">Protein kinase domain-containing protein</fullName>
    </recommendedName>
</protein>
<organism evidence="2 3">
    <name type="scientific">Oesophagostomum dentatum</name>
    <name type="common">Nodular worm</name>
    <dbReference type="NCBI Taxonomy" id="61180"/>
    <lineage>
        <taxon>Eukaryota</taxon>
        <taxon>Metazoa</taxon>
        <taxon>Ecdysozoa</taxon>
        <taxon>Nematoda</taxon>
        <taxon>Chromadorea</taxon>
        <taxon>Rhabditida</taxon>
        <taxon>Rhabditina</taxon>
        <taxon>Rhabditomorpha</taxon>
        <taxon>Strongyloidea</taxon>
        <taxon>Strongylidae</taxon>
        <taxon>Oesophagostomum</taxon>
    </lineage>
</organism>
<evidence type="ECO:0000313" key="3">
    <source>
        <dbReference type="Proteomes" id="UP000053660"/>
    </source>
</evidence>
<keyword evidence="3" id="KW-1185">Reference proteome</keyword>
<dbReference type="InterPro" id="IPR050235">
    <property type="entry name" value="CK1_Ser-Thr_kinase"/>
</dbReference>
<dbReference type="PROSITE" id="PS50011">
    <property type="entry name" value="PROTEIN_KINASE_DOM"/>
    <property type="match status" value="1"/>
</dbReference>
<dbReference type="AlphaFoldDB" id="A0A0B1T8Q7"/>
<evidence type="ECO:0000313" key="2">
    <source>
        <dbReference type="EMBL" id="KHJ93614.1"/>
    </source>
</evidence>
<dbReference type="GO" id="GO:0004672">
    <property type="term" value="F:protein kinase activity"/>
    <property type="evidence" value="ECO:0007669"/>
    <property type="project" value="InterPro"/>
</dbReference>
<name>A0A0B1T8Q7_OESDE</name>
<dbReference type="EMBL" id="KN550687">
    <property type="protein sequence ID" value="KHJ93614.1"/>
    <property type="molecule type" value="Genomic_DNA"/>
</dbReference>
<accession>A0A0B1T8Q7</accession>
<dbReference type="Gene3D" id="1.10.510.10">
    <property type="entry name" value="Transferase(Phosphotransferase) domain 1"/>
    <property type="match status" value="1"/>
</dbReference>
<gene>
    <name evidence="2" type="ORF">OESDEN_06473</name>
</gene>
<dbReference type="SUPFAM" id="SSF56112">
    <property type="entry name" value="Protein kinase-like (PK-like)"/>
    <property type="match status" value="1"/>
</dbReference>